<dbReference type="EMBL" id="LQOF01000410">
    <property type="protein sequence ID" value="KXT64428.1"/>
    <property type="molecule type" value="Genomic_DNA"/>
</dbReference>
<evidence type="ECO:0000313" key="1">
    <source>
        <dbReference type="EMBL" id="KXT64428.1"/>
    </source>
</evidence>
<evidence type="ECO:0000313" key="4">
    <source>
        <dbReference type="Proteomes" id="UP000071927"/>
    </source>
</evidence>
<evidence type="ECO:0000313" key="3">
    <source>
        <dbReference type="Proteomes" id="UP000070198"/>
    </source>
</evidence>
<dbReference type="AlphaFoldDB" id="A0A139R2W7"/>
<evidence type="ECO:0000313" key="2">
    <source>
        <dbReference type="EMBL" id="KXU09149.1"/>
    </source>
</evidence>
<protein>
    <submittedName>
        <fullName evidence="2">Uncharacterized protein</fullName>
    </submittedName>
</protein>
<name>A0A139R2W7_9STRE</name>
<dbReference type="Proteomes" id="UP000070198">
    <property type="component" value="Unassembled WGS sequence"/>
</dbReference>
<gene>
    <name evidence="1" type="ORF">SGADD02_02058</name>
    <name evidence="2" type="ORF">SGADD03_01004</name>
</gene>
<comment type="caution">
    <text evidence="2">The sequence shown here is derived from an EMBL/GenBank/DDBJ whole genome shotgun (WGS) entry which is preliminary data.</text>
</comment>
<organism evidence="2 4">
    <name type="scientific">Streptococcus gallolyticus</name>
    <dbReference type="NCBI Taxonomy" id="315405"/>
    <lineage>
        <taxon>Bacteria</taxon>
        <taxon>Bacillati</taxon>
        <taxon>Bacillota</taxon>
        <taxon>Bacilli</taxon>
        <taxon>Lactobacillales</taxon>
        <taxon>Streptococcaceae</taxon>
        <taxon>Streptococcus</taxon>
    </lineage>
</organism>
<accession>A0A139R2W7</accession>
<dbReference type="Proteomes" id="UP000071927">
    <property type="component" value="Unassembled WGS sequence"/>
</dbReference>
<proteinExistence type="predicted"/>
<sequence>MIRALIRNPNTGQRHWFIFPLYFEKLMAIGCSGNYDNTVEIVAIEGTNRFSTGYYTVEELEELNQLAEGYY</sequence>
<reference evidence="3 4" key="1">
    <citation type="submission" date="2016-01" db="EMBL/GenBank/DDBJ databases">
        <title>Highly variable Streptococcus oralis are common among viridans streptococci isolated from primates.</title>
        <authorList>
            <person name="Denapaite D."/>
            <person name="Rieger M."/>
            <person name="Koendgen S."/>
            <person name="Brueckner R."/>
            <person name="Ochigava I."/>
            <person name="Kappeler P."/>
            <person name="Maetz-Rensing K."/>
            <person name="Leendertz F."/>
            <person name="Hakenbeck R."/>
        </authorList>
    </citation>
    <scope>NUCLEOTIDE SEQUENCE [LARGE SCALE GENOMIC DNA]</scope>
    <source>
        <strain evidence="1 3">DD02</strain>
        <strain evidence="2 4">DD03</strain>
    </source>
</reference>
<dbReference type="RefSeq" id="WP_061459186.1">
    <property type="nucleotide sequence ID" value="NZ_KQ968756.1"/>
</dbReference>
<dbReference type="EMBL" id="LQXV01000167">
    <property type="protein sequence ID" value="KXU09149.1"/>
    <property type="molecule type" value="Genomic_DNA"/>
</dbReference>
<dbReference type="PATRIC" id="fig|315405.11.peg.2394"/>